<dbReference type="PANTHER" id="PTHR43751:SF7">
    <property type="entry name" value="ARYLSULPHATASE A"/>
    <property type="match status" value="1"/>
</dbReference>
<dbReference type="AlphaFoldDB" id="A0A5C5XS61"/>
<evidence type="ECO:0000313" key="5">
    <source>
        <dbReference type="Proteomes" id="UP000317238"/>
    </source>
</evidence>
<keyword evidence="5" id="KW-1185">Reference proteome</keyword>
<dbReference type="InterPro" id="IPR024607">
    <property type="entry name" value="Sulfatase_CS"/>
</dbReference>
<dbReference type="InterPro" id="IPR052701">
    <property type="entry name" value="GAG_Ulvan_Degrading_Sulfatases"/>
</dbReference>
<dbReference type="RefSeq" id="WP_231598594.1">
    <property type="nucleotide sequence ID" value="NZ_SJPL01000002.1"/>
</dbReference>
<feature type="domain" description="Sulfatase N-terminal" evidence="3">
    <location>
        <begin position="59"/>
        <end position="427"/>
    </location>
</feature>
<name>A0A5C5XS61_9PLAN</name>
<organism evidence="4 5">
    <name type="scientific">Crateriforma conspicua</name>
    <dbReference type="NCBI Taxonomy" id="2527996"/>
    <lineage>
        <taxon>Bacteria</taxon>
        <taxon>Pseudomonadati</taxon>
        <taxon>Planctomycetota</taxon>
        <taxon>Planctomycetia</taxon>
        <taxon>Planctomycetales</taxon>
        <taxon>Planctomycetaceae</taxon>
        <taxon>Crateriforma</taxon>
    </lineage>
</organism>
<dbReference type="InterPro" id="IPR000917">
    <property type="entry name" value="Sulfatase_N"/>
</dbReference>
<comment type="similarity">
    <text evidence="1">Belongs to the sulfatase family.</text>
</comment>
<keyword evidence="2 4" id="KW-0378">Hydrolase</keyword>
<dbReference type="Pfam" id="PF00884">
    <property type="entry name" value="Sulfatase"/>
    <property type="match status" value="1"/>
</dbReference>
<evidence type="ECO:0000259" key="3">
    <source>
        <dbReference type="Pfam" id="PF00884"/>
    </source>
</evidence>
<dbReference type="PROSITE" id="PS00149">
    <property type="entry name" value="SULFATASE_2"/>
    <property type="match status" value="1"/>
</dbReference>
<dbReference type="EC" id="3.1.6.1" evidence="4"/>
<dbReference type="Gene3D" id="3.40.720.10">
    <property type="entry name" value="Alkaline Phosphatase, subunit A"/>
    <property type="match status" value="1"/>
</dbReference>
<gene>
    <name evidence="4" type="primary">atsA_97</name>
    <name evidence="4" type="ORF">Pan14r_52490</name>
</gene>
<proteinExistence type="inferred from homology"/>
<accession>A0A5C5XS61</accession>
<dbReference type="PANTHER" id="PTHR43751">
    <property type="entry name" value="SULFATASE"/>
    <property type="match status" value="1"/>
</dbReference>
<dbReference type="SUPFAM" id="SSF53649">
    <property type="entry name" value="Alkaline phosphatase-like"/>
    <property type="match status" value="1"/>
</dbReference>
<evidence type="ECO:0000313" key="4">
    <source>
        <dbReference type="EMBL" id="TWT65700.1"/>
    </source>
</evidence>
<dbReference type="CDD" id="cd16143">
    <property type="entry name" value="ARS_like"/>
    <property type="match status" value="1"/>
</dbReference>
<reference evidence="4 5" key="1">
    <citation type="submission" date="2019-02" db="EMBL/GenBank/DDBJ databases">
        <title>Deep-cultivation of Planctomycetes and their phenomic and genomic characterization uncovers novel biology.</title>
        <authorList>
            <person name="Wiegand S."/>
            <person name="Jogler M."/>
            <person name="Boedeker C."/>
            <person name="Pinto D."/>
            <person name="Vollmers J."/>
            <person name="Rivas-Marin E."/>
            <person name="Kohn T."/>
            <person name="Peeters S.H."/>
            <person name="Heuer A."/>
            <person name="Rast P."/>
            <person name="Oberbeckmann S."/>
            <person name="Bunk B."/>
            <person name="Jeske O."/>
            <person name="Meyerdierks A."/>
            <person name="Storesund J.E."/>
            <person name="Kallscheuer N."/>
            <person name="Luecker S."/>
            <person name="Lage O.M."/>
            <person name="Pohl T."/>
            <person name="Merkel B.J."/>
            <person name="Hornburger P."/>
            <person name="Mueller R.-W."/>
            <person name="Bruemmer F."/>
            <person name="Labrenz M."/>
            <person name="Spormann A.M."/>
            <person name="Op Den Camp H."/>
            <person name="Overmann J."/>
            <person name="Amann R."/>
            <person name="Jetten M.S.M."/>
            <person name="Mascher T."/>
            <person name="Medema M.H."/>
            <person name="Devos D.P."/>
            <person name="Kaster A.-K."/>
            <person name="Ovreas L."/>
            <person name="Rohde M."/>
            <person name="Galperin M.Y."/>
            <person name="Jogler C."/>
        </authorList>
    </citation>
    <scope>NUCLEOTIDE SEQUENCE [LARGE SCALE GENOMIC DNA]</scope>
    <source>
        <strain evidence="4 5">Pan14r</strain>
    </source>
</reference>
<dbReference type="GO" id="GO:0004065">
    <property type="term" value="F:arylsulfatase activity"/>
    <property type="evidence" value="ECO:0007669"/>
    <property type="project" value="UniProtKB-EC"/>
</dbReference>
<comment type="caution">
    <text evidence="4">The sequence shown here is derived from an EMBL/GenBank/DDBJ whole genome shotgun (WGS) entry which is preliminary data.</text>
</comment>
<dbReference type="InterPro" id="IPR017850">
    <property type="entry name" value="Alkaline_phosphatase_core_sf"/>
</dbReference>
<evidence type="ECO:0000256" key="1">
    <source>
        <dbReference type="ARBA" id="ARBA00008779"/>
    </source>
</evidence>
<dbReference type="EMBL" id="SJPL01000002">
    <property type="protein sequence ID" value="TWT65700.1"/>
    <property type="molecule type" value="Genomic_DNA"/>
</dbReference>
<dbReference type="Gene3D" id="3.30.1120.10">
    <property type="match status" value="1"/>
</dbReference>
<sequence>MMRSSLVNHFGMVGIKMRLSSGRVRPLVDMFVAFVIAIGGLLLVGVDRDCAAGDARELPNIVVIYGDDIGYGDFGCYGGTGVDTANIDALADGGMRFTSAYCTAATCTPSRYSLLTGQYAFRNQAAKILPGNAPLIIDTDRPNLVGFLRSAGYRTGLVGKWHLGLGHADQPLDWNGKIAPGPAEVGFDESFNMAATADRVPSVYIRDGRVVDLDPSDPIGVNYQSKIGNEPTGRSHPELLKVQADDQHSCTIVNGVSRIGYMTGGKAARFKDEDMADTYLNEAIGFVRRNKDQPFFLYYAPNENHVPRVIHPRFAGSSGLGPRGDALMVFDWCVGRFVETLRSEGLEQNTLIILSSDNGPVLFDGYWDGAINRSGDHQAAGPWRGGKYSRWEGGTRMPLITYWPGTITPGVSDALISQVDLFRSIAAMIKTPFPDDAEMDGQDVSAALLGHTDQGREFVIQEALTQLAVRQGDWKYLPPGSITERAGIDQWKSITVDEPGWLFNLADDPGEKDNVAADHPDKVAQLRRIIADVAPEKVIGTEGLNKKQLGF</sequence>
<evidence type="ECO:0000256" key="2">
    <source>
        <dbReference type="ARBA" id="ARBA00022801"/>
    </source>
</evidence>
<protein>
    <submittedName>
        <fullName evidence="4">Arylsulfatase</fullName>
        <ecNumber evidence="4">3.1.6.1</ecNumber>
    </submittedName>
</protein>
<dbReference type="Proteomes" id="UP000317238">
    <property type="component" value="Unassembled WGS sequence"/>
</dbReference>
<dbReference type="PROSITE" id="PS00523">
    <property type="entry name" value="SULFATASE_1"/>
    <property type="match status" value="1"/>
</dbReference>